<evidence type="ECO:0000259" key="5">
    <source>
        <dbReference type="PROSITE" id="PS50887"/>
    </source>
</evidence>
<dbReference type="CDD" id="cd01949">
    <property type="entry name" value="GGDEF"/>
    <property type="match status" value="1"/>
</dbReference>
<dbReference type="Gene3D" id="3.30.70.270">
    <property type="match status" value="1"/>
</dbReference>
<dbReference type="InterPro" id="IPR000160">
    <property type="entry name" value="GGDEF_dom"/>
</dbReference>
<dbReference type="GO" id="GO:1902201">
    <property type="term" value="P:negative regulation of bacterial-type flagellum-dependent cell motility"/>
    <property type="evidence" value="ECO:0007669"/>
    <property type="project" value="TreeGrafter"/>
</dbReference>
<dbReference type="PROSITE" id="PS50110">
    <property type="entry name" value="RESPONSE_REGULATORY"/>
    <property type="match status" value="1"/>
</dbReference>
<proteinExistence type="predicted"/>
<dbReference type="OrthoDB" id="9813903at2"/>
<dbReference type="PANTHER" id="PTHR45138">
    <property type="entry name" value="REGULATORY COMPONENTS OF SENSORY TRANSDUCTION SYSTEM"/>
    <property type="match status" value="1"/>
</dbReference>
<dbReference type="Pfam" id="PF00072">
    <property type="entry name" value="Response_reg"/>
    <property type="match status" value="1"/>
</dbReference>
<dbReference type="Pfam" id="PF00990">
    <property type="entry name" value="GGDEF"/>
    <property type="match status" value="1"/>
</dbReference>
<organism evidence="6 7">
    <name type="scientific">Tepidimonas fonticaldi</name>
    <dbReference type="NCBI Taxonomy" id="1101373"/>
    <lineage>
        <taxon>Bacteria</taxon>
        <taxon>Pseudomonadati</taxon>
        <taxon>Pseudomonadota</taxon>
        <taxon>Betaproteobacteria</taxon>
        <taxon>Burkholderiales</taxon>
        <taxon>Tepidimonas</taxon>
    </lineage>
</organism>
<dbReference type="FunFam" id="3.30.70.270:FF:000001">
    <property type="entry name" value="Diguanylate cyclase domain protein"/>
    <property type="match status" value="1"/>
</dbReference>
<dbReference type="Gene3D" id="3.40.50.2300">
    <property type="match status" value="1"/>
</dbReference>
<comment type="caution">
    <text evidence="6">The sequence shown here is derived from an EMBL/GenBank/DDBJ whole genome shotgun (WGS) entry which is preliminary data.</text>
</comment>
<dbReference type="GO" id="GO:0052621">
    <property type="term" value="F:diguanylate cyclase activity"/>
    <property type="evidence" value="ECO:0007669"/>
    <property type="project" value="UniProtKB-EC"/>
</dbReference>
<dbReference type="InterPro" id="IPR001789">
    <property type="entry name" value="Sig_transdc_resp-reg_receiver"/>
</dbReference>
<name>A0A1A6DY89_9BURK</name>
<evidence type="ECO:0000259" key="4">
    <source>
        <dbReference type="PROSITE" id="PS50110"/>
    </source>
</evidence>
<dbReference type="GO" id="GO:0000160">
    <property type="term" value="P:phosphorelay signal transduction system"/>
    <property type="evidence" value="ECO:0007669"/>
    <property type="project" value="InterPro"/>
</dbReference>
<dbReference type="InterPro" id="IPR011006">
    <property type="entry name" value="CheY-like_superfamily"/>
</dbReference>
<comment type="catalytic activity">
    <reaction evidence="2">
        <text>2 GTP = 3',3'-c-di-GMP + 2 diphosphate</text>
        <dbReference type="Rhea" id="RHEA:24898"/>
        <dbReference type="ChEBI" id="CHEBI:33019"/>
        <dbReference type="ChEBI" id="CHEBI:37565"/>
        <dbReference type="ChEBI" id="CHEBI:58805"/>
        <dbReference type="EC" id="2.7.7.65"/>
    </reaction>
</comment>
<dbReference type="EMBL" id="LZDH01000011">
    <property type="protein sequence ID" value="OBS31745.1"/>
    <property type="molecule type" value="Genomic_DNA"/>
</dbReference>
<dbReference type="SUPFAM" id="SSF52172">
    <property type="entry name" value="CheY-like"/>
    <property type="match status" value="1"/>
</dbReference>
<feature type="modified residue" description="4-aspartylphosphate" evidence="3">
    <location>
        <position position="65"/>
    </location>
</feature>
<protein>
    <recommendedName>
        <fullName evidence="1">diguanylate cyclase</fullName>
        <ecNumber evidence="1">2.7.7.65</ecNumber>
    </recommendedName>
</protein>
<dbReference type="InterPro" id="IPR050469">
    <property type="entry name" value="Diguanylate_Cyclase"/>
</dbReference>
<evidence type="ECO:0000313" key="6">
    <source>
        <dbReference type="EMBL" id="OBS31745.1"/>
    </source>
</evidence>
<dbReference type="SUPFAM" id="SSF55073">
    <property type="entry name" value="Nucleotide cyclase"/>
    <property type="match status" value="1"/>
</dbReference>
<gene>
    <name evidence="6" type="ORF">A9O67_12260</name>
</gene>
<dbReference type="RefSeq" id="WP_068606846.1">
    <property type="nucleotide sequence ID" value="NZ_LZDH01000011.1"/>
</dbReference>
<evidence type="ECO:0000313" key="7">
    <source>
        <dbReference type="Proteomes" id="UP000091969"/>
    </source>
</evidence>
<dbReference type="SMART" id="SM00448">
    <property type="entry name" value="REC"/>
    <property type="match status" value="1"/>
</dbReference>
<dbReference type="NCBIfam" id="TIGR00254">
    <property type="entry name" value="GGDEF"/>
    <property type="match status" value="1"/>
</dbReference>
<sequence>MLPLDAAAPAWPARKPRLLLVDDQPVHLQVLYRTLSAEHQLFMATGGEQALRVAHEQLPDLILLDVVMPGLDGFAVLRALRAERDTADIPVIFVTAHSGEDIETRCLEAGAVDFIPKPINPSVVRARVHTHLTLKFQSDLLRTLAFVDGLTGVANRRQFDERLNIEWARAQRHASALSLILVDVDHFKAYNDHYGHQAGDDALRRVAACLREQVRRGTDLVARYGGEEFACLLPDTGLEDAQRLAVQLLEAVRAMAIPHRHGGSGGVLTVSLGVATRAGPARPGWQPALLLGLADAQLYEAKHRGRARMCAAALGDDGDDSA</sequence>
<dbReference type="PROSITE" id="PS50887">
    <property type="entry name" value="GGDEF"/>
    <property type="match status" value="1"/>
</dbReference>
<dbReference type="InterPro" id="IPR029787">
    <property type="entry name" value="Nucleotide_cyclase"/>
</dbReference>
<dbReference type="GO" id="GO:0005886">
    <property type="term" value="C:plasma membrane"/>
    <property type="evidence" value="ECO:0007669"/>
    <property type="project" value="TreeGrafter"/>
</dbReference>
<feature type="domain" description="GGDEF" evidence="5">
    <location>
        <begin position="175"/>
        <end position="314"/>
    </location>
</feature>
<dbReference type="Proteomes" id="UP000091969">
    <property type="component" value="Unassembled WGS sequence"/>
</dbReference>
<evidence type="ECO:0000256" key="1">
    <source>
        <dbReference type="ARBA" id="ARBA00012528"/>
    </source>
</evidence>
<keyword evidence="7" id="KW-1185">Reference proteome</keyword>
<accession>A0A1A6DY89</accession>
<dbReference type="EC" id="2.7.7.65" evidence="1"/>
<dbReference type="AlphaFoldDB" id="A0A1A6DY89"/>
<evidence type="ECO:0000256" key="3">
    <source>
        <dbReference type="PROSITE-ProRule" id="PRU00169"/>
    </source>
</evidence>
<evidence type="ECO:0000256" key="2">
    <source>
        <dbReference type="ARBA" id="ARBA00034247"/>
    </source>
</evidence>
<dbReference type="SMART" id="SM00267">
    <property type="entry name" value="GGDEF"/>
    <property type="match status" value="1"/>
</dbReference>
<dbReference type="GO" id="GO:0043709">
    <property type="term" value="P:cell adhesion involved in single-species biofilm formation"/>
    <property type="evidence" value="ECO:0007669"/>
    <property type="project" value="TreeGrafter"/>
</dbReference>
<dbReference type="PANTHER" id="PTHR45138:SF9">
    <property type="entry name" value="DIGUANYLATE CYCLASE DGCM-RELATED"/>
    <property type="match status" value="1"/>
</dbReference>
<dbReference type="InterPro" id="IPR043128">
    <property type="entry name" value="Rev_trsase/Diguanyl_cyclase"/>
</dbReference>
<dbReference type="STRING" id="1101373.A9O67_12260"/>
<reference evidence="6 7" key="1">
    <citation type="submission" date="2016-06" db="EMBL/GenBank/DDBJ databases">
        <title>Genome sequence of Tepidimonas fonticaldi PL17.</title>
        <authorList>
            <person name="Pinnaka A.K."/>
        </authorList>
    </citation>
    <scope>NUCLEOTIDE SEQUENCE [LARGE SCALE GENOMIC DNA]</scope>
    <source>
        <strain evidence="6 7">PL17</strain>
    </source>
</reference>
<keyword evidence="3" id="KW-0597">Phosphoprotein</keyword>
<feature type="domain" description="Response regulatory" evidence="4">
    <location>
        <begin position="17"/>
        <end position="132"/>
    </location>
</feature>